<dbReference type="AlphaFoldDB" id="A0A4Z1GCD4"/>
<sequence length="67" mass="6774">MASPRYSTVASKVLDSSVASGTGTAGTIATVVPTCVGQIIGILPFFFQDAKLGKNLVTSKLGERGGT</sequence>
<reference evidence="1 2" key="1">
    <citation type="submission" date="2017-12" db="EMBL/GenBank/DDBJ databases">
        <title>Comparative genomics of Botrytis spp.</title>
        <authorList>
            <person name="Valero-Jimenez C.A."/>
            <person name="Tapia P."/>
            <person name="Veloso J."/>
            <person name="Silva-Moreno E."/>
            <person name="Staats M."/>
            <person name="Valdes J.H."/>
            <person name="Van Kan J.A.L."/>
        </authorList>
    </citation>
    <scope>NUCLEOTIDE SEQUENCE [LARGE SCALE GENOMIC DNA]</scope>
    <source>
        <strain evidence="1 2">Bh0001</strain>
    </source>
</reference>
<gene>
    <name evidence="1" type="ORF">BHYA_0291g00050</name>
</gene>
<dbReference type="EMBL" id="PQXK01000291">
    <property type="protein sequence ID" value="TGO32749.1"/>
    <property type="molecule type" value="Genomic_DNA"/>
</dbReference>
<organism evidence="1 2">
    <name type="scientific">Botrytis hyacinthi</name>
    <dbReference type="NCBI Taxonomy" id="278943"/>
    <lineage>
        <taxon>Eukaryota</taxon>
        <taxon>Fungi</taxon>
        <taxon>Dikarya</taxon>
        <taxon>Ascomycota</taxon>
        <taxon>Pezizomycotina</taxon>
        <taxon>Leotiomycetes</taxon>
        <taxon>Helotiales</taxon>
        <taxon>Sclerotiniaceae</taxon>
        <taxon>Botrytis</taxon>
    </lineage>
</organism>
<comment type="caution">
    <text evidence="1">The sequence shown here is derived from an EMBL/GenBank/DDBJ whole genome shotgun (WGS) entry which is preliminary data.</text>
</comment>
<keyword evidence="2" id="KW-1185">Reference proteome</keyword>
<name>A0A4Z1GCD4_9HELO</name>
<dbReference type="Proteomes" id="UP000297814">
    <property type="component" value="Unassembled WGS sequence"/>
</dbReference>
<evidence type="ECO:0000313" key="2">
    <source>
        <dbReference type="Proteomes" id="UP000297814"/>
    </source>
</evidence>
<proteinExistence type="predicted"/>
<evidence type="ECO:0000313" key="1">
    <source>
        <dbReference type="EMBL" id="TGO32749.1"/>
    </source>
</evidence>
<protein>
    <submittedName>
        <fullName evidence="1">Uncharacterized protein</fullName>
    </submittedName>
</protein>
<accession>A0A4Z1GCD4</accession>